<evidence type="ECO:0000313" key="2">
    <source>
        <dbReference type="EMBL" id="KGQ05320.1"/>
    </source>
</evidence>
<sequence>MLHFMPCGAGGAHREPVDARSSRELSFYKPTATLISGVDLTNTDLLSPLNHPNINITNSTCILLIALFSITLESPIGYIHPSTALFSPPNENDMASTEQQFLALLRSDRIQDGLFAHLSTGDACAVRQSSSACCNLLTKRLFTRIHVTFTASAFTKPCRVAALGRIGHHVEHLTFYLPHSDATFLPPLVHPQTGQEISFLYTPHTSMGSALTRPKYANTELGDILTQQYPPLFHAATNVPSFIQALAHFARIRHLTVRCPGQNPAERYRRDIVDYALISLRIAVERAPLTNLHKLSLSSLHPAALSYLRHVNGIGSVPSAGRRWKQIRKLHLSVEAWDFHNSASPGLDHLKIIDDYIRGLAPQLEKLSFSWIGARGPCPIALAADPLFAPPRASRKLFHEVTSPMSPLPVRPPRAPIHMPALRYLQIRNTAMNAPQLRRLIDAHRATVKEYDFENISLADNGRWDDALAPVSEERKWSHSGLVRAPSRCSLATSESADDELPSPSAAVAAVGRELLDMDIGAYGFDDDDDDEKTVMEELTVEMAAAGTREESTGFTTRIRKKKRSKHNHQGHDQDHHRSKRKHSRSASEPDHKSTSPPPAPLPRSHSSSSQPSSLSPMRLFRRPSHSSSSSSSQRKLSLETIHVAPVTLPDPFISPPILSSEPQPVLLQPTVYDPHARHAAVSPGGGDDDDGITAVQRNLEQEEAHRLLAEDAAARVSALQRAKEAVMTKLTREFFKKHKPSDGVGGHYGHDSAGPSNGAVAVCRLMAGRDLVAGSGSYYYTGNSDFVLEDRCTMDSQTAMVPLMFSRA</sequence>
<feature type="region of interest" description="Disordered" evidence="1">
    <location>
        <begin position="542"/>
        <end position="636"/>
    </location>
</feature>
<gene>
    <name evidence="2" type="ORF">BBAD15_g9425</name>
</gene>
<dbReference type="STRING" id="1245745.A0A0A2VGR5"/>
<dbReference type="AlphaFoldDB" id="A0A0A2VGR5"/>
<name>A0A0A2VGR5_BEABA</name>
<evidence type="ECO:0000313" key="3">
    <source>
        <dbReference type="Proteomes" id="UP000030106"/>
    </source>
</evidence>
<accession>A0A0A2VGR5</accession>
<dbReference type="EMBL" id="ANFO01000958">
    <property type="protein sequence ID" value="KGQ05320.1"/>
    <property type="molecule type" value="Genomic_DNA"/>
</dbReference>
<dbReference type="OrthoDB" id="5327538at2759"/>
<proteinExistence type="predicted"/>
<evidence type="ECO:0000256" key="1">
    <source>
        <dbReference type="SAM" id="MobiDB-lite"/>
    </source>
</evidence>
<dbReference type="eggNOG" id="ENOG502SKB7">
    <property type="taxonomic scope" value="Eukaryota"/>
</dbReference>
<feature type="compositionally biased region" description="Basic residues" evidence="1">
    <location>
        <begin position="558"/>
        <end position="569"/>
    </location>
</feature>
<dbReference type="HOGENOM" id="CLU_009555_0_0_1"/>
<organism evidence="2 3">
    <name type="scientific">Beauveria bassiana D1-5</name>
    <dbReference type="NCBI Taxonomy" id="1245745"/>
    <lineage>
        <taxon>Eukaryota</taxon>
        <taxon>Fungi</taxon>
        <taxon>Dikarya</taxon>
        <taxon>Ascomycota</taxon>
        <taxon>Pezizomycotina</taxon>
        <taxon>Sordariomycetes</taxon>
        <taxon>Hypocreomycetidae</taxon>
        <taxon>Hypocreales</taxon>
        <taxon>Cordycipitaceae</taxon>
        <taxon>Beauveria</taxon>
    </lineage>
</organism>
<feature type="compositionally biased region" description="Low complexity" evidence="1">
    <location>
        <begin position="603"/>
        <end position="617"/>
    </location>
</feature>
<reference evidence="2 3" key="1">
    <citation type="submission" date="2012-10" db="EMBL/GenBank/DDBJ databases">
        <title>Genome sequencing and analysis of entomopathogenic fungi Beauveria bassiana D1-5.</title>
        <authorList>
            <person name="Li Q."/>
            <person name="Wang L."/>
            <person name="Zhang Z."/>
            <person name="Wang Q."/>
            <person name="Ren J."/>
            <person name="Wang M."/>
            <person name="Xu W."/>
            <person name="Wang J."/>
            <person name="Lu Y."/>
            <person name="Du Q."/>
            <person name="Sun Z."/>
        </authorList>
    </citation>
    <scope>NUCLEOTIDE SEQUENCE [LARGE SCALE GENOMIC DNA]</scope>
    <source>
        <strain evidence="2 3">D1-5</strain>
    </source>
</reference>
<dbReference type="Proteomes" id="UP000030106">
    <property type="component" value="Unassembled WGS sequence"/>
</dbReference>
<protein>
    <submittedName>
        <fullName evidence="2">Uncharacterized protein</fullName>
    </submittedName>
</protein>
<comment type="caution">
    <text evidence="2">The sequence shown here is derived from an EMBL/GenBank/DDBJ whole genome shotgun (WGS) entry which is preliminary data.</text>
</comment>